<dbReference type="Proteomes" id="UP000515728">
    <property type="component" value="Chromosome"/>
</dbReference>
<keyword evidence="2" id="KW-0456">Lyase</keyword>
<sequence>MPHAELLLVARPTPSGVDGRSLAALAAAVADRTALPVRVAHLDQAEPSIHAALDAAAAAGAAQVRIVALAVPDDRYLTAWIGRAVAHWRADRAHAVDVTLATGLAGHPDLAGAIARLGDDAGEPVRAGPGAFRSPAWSVLPRVVRHLLVCRGPRCTAYDAGTAHRALVAATGHDPGTLVTPTGCLGPCNLGPLVVDHPAGTWHTGVDAAAVAALLAGPDPRS</sequence>
<dbReference type="InterPro" id="IPR036249">
    <property type="entry name" value="Thioredoxin-like_sf"/>
</dbReference>
<evidence type="ECO:0000313" key="3">
    <source>
        <dbReference type="EMBL" id="QNG50682.1"/>
    </source>
</evidence>
<dbReference type="Gene3D" id="3.40.50.1400">
    <property type="match status" value="1"/>
</dbReference>
<dbReference type="Pfam" id="PF01903">
    <property type="entry name" value="CbiX"/>
    <property type="match status" value="1"/>
</dbReference>
<proteinExistence type="predicted"/>
<name>A0A7G7MD21_9PSEU</name>
<dbReference type="KEGG" id="ppel:H6H00_20995"/>
<accession>A0A7G7MD21</accession>
<dbReference type="RefSeq" id="WP_185717444.1">
    <property type="nucleotide sequence ID" value="NZ_BAAAWI010000001.1"/>
</dbReference>
<keyword evidence="4" id="KW-1185">Reference proteome</keyword>
<evidence type="ECO:0000313" key="4">
    <source>
        <dbReference type="Proteomes" id="UP000515728"/>
    </source>
</evidence>
<dbReference type="EMBL" id="CP060131">
    <property type="protein sequence ID" value="QNG50682.1"/>
    <property type="molecule type" value="Genomic_DNA"/>
</dbReference>
<keyword evidence="1" id="KW-0479">Metal-binding</keyword>
<dbReference type="AlphaFoldDB" id="A0A7G7MD21"/>
<dbReference type="SUPFAM" id="SSF53800">
    <property type="entry name" value="Chelatase"/>
    <property type="match status" value="1"/>
</dbReference>
<gene>
    <name evidence="3" type="ORF">H6H00_20995</name>
</gene>
<dbReference type="GO" id="GO:0016829">
    <property type="term" value="F:lyase activity"/>
    <property type="evidence" value="ECO:0007669"/>
    <property type="project" value="UniProtKB-KW"/>
</dbReference>
<dbReference type="SUPFAM" id="SSF52833">
    <property type="entry name" value="Thioredoxin-like"/>
    <property type="match status" value="1"/>
</dbReference>
<dbReference type="GO" id="GO:0046872">
    <property type="term" value="F:metal ion binding"/>
    <property type="evidence" value="ECO:0007669"/>
    <property type="project" value="UniProtKB-KW"/>
</dbReference>
<dbReference type="Gene3D" id="3.40.30.10">
    <property type="entry name" value="Glutaredoxin"/>
    <property type="match status" value="1"/>
</dbReference>
<protein>
    <submittedName>
        <fullName evidence="3">(2Fe-2S) ferredoxin domain-containing protein</fullName>
    </submittedName>
</protein>
<dbReference type="CDD" id="cd02980">
    <property type="entry name" value="TRX_Fd_family"/>
    <property type="match status" value="1"/>
</dbReference>
<evidence type="ECO:0000256" key="2">
    <source>
        <dbReference type="ARBA" id="ARBA00023239"/>
    </source>
</evidence>
<organism evidence="3 4">
    <name type="scientific">Pseudonocardia petroleophila</name>
    <dbReference type="NCBI Taxonomy" id="37331"/>
    <lineage>
        <taxon>Bacteria</taxon>
        <taxon>Bacillati</taxon>
        <taxon>Actinomycetota</taxon>
        <taxon>Actinomycetes</taxon>
        <taxon>Pseudonocardiales</taxon>
        <taxon>Pseudonocardiaceae</taxon>
        <taxon>Pseudonocardia</taxon>
    </lineage>
</organism>
<evidence type="ECO:0000256" key="1">
    <source>
        <dbReference type="ARBA" id="ARBA00022723"/>
    </source>
</evidence>
<dbReference type="InterPro" id="IPR002762">
    <property type="entry name" value="CbiX-like"/>
</dbReference>
<reference evidence="3 4" key="1">
    <citation type="submission" date="2020-08" db="EMBL/GenBank/DDBJ databases">
        <authorList>
            <person name="Mo P."/>
        </authorList>
    </citation>
    <scope>NUCLEOTIDE SEQUENCE [LARGE SCALE GENOMIC DNA]</scope>
    <source>
        <strain evidence="3 4">CGMCC 4.1532</strain>
    </source>
</reference>